<keyword evidence="8" id="KW-1185">Reference proteome</keyword>
<feature type="transmembrane region" description="Helical" evidence="6">
    <location>
        <begin position="20"/>
        <end position="40"/>
    </location>
</feature>
<evidence type="ECO:0000256" key="2">
    <source>
        <dbReference type="ARBA" id="ARBA00022448"/>
    </source>
</evidence>
<sequence>MCTEGGSYMLDVLDTYSGGWNVLLIALLECIAIAYTYGVCRFIKDIEVMITPTGCFPAWYCFKYWWIICWCFFTPLLLRL</sequence>
<gene>
    <name evidence="7" type="ORF">EB796_014138</name>
</gene>
<dbReference type="PANTHER" id="PTHR11616">
    <property type="entry name" value="SODIUM/CHLORIDE DEPENDENT TRANSPORTER"/>
    <property type="match status" value="1"/>
</dbReference>
<reference evidence="7" key="1">
    <citation type="submission" date="2020-06" db="EMBL/GenBank/DDBJ databases">
        <title>Draft genome of Bugula neritina, a colonial animal packing powerful symbionts and potential medicines.</title>
        <authorList>
            <person name="Rayko M."/>
        </authorList>
    </citation>
    <scope>NUCLEOTIDE SEQUENCE [LARGE SCALE GENOMIC DNA]</scope>
    <source>
        <strain evidence="7">Kwan_BN1</strain>
    </source>
</reference>
<dbReference type="EMBL" id="VXIV02002070">
    <property type="protein sequence ID" value="KAF6027557.1"/>
    <property type="molecule type" value="Genomic_DNA"/>
</dbReference>
<comment type="caution">
    <text evidence="7">The sequence shown here is derived from an EMBL/GenBank/DDBJ whole genome shotgun (WGS) entry which is preliminary data.</text>
</comment>
<evidence type="ECO:0000256" key="1">
    <source>
        <dbReference type="ARBA" id="ARBA00004141"/>
    </source>
</evidence>
<keyword evidence="4 6" id="KW-1133">Transmembrane helix</keyword>
<proteinExistence type="predicted"/>
<dbReference type="OrthoDB" id="6581954at2759"/>
<keyword evidence="2" id="KW-0813">Transport</keyword>
<dbReference type="InterPro" id="IPR037272">
    <property type="entry name" value="SNS_sf"/>
</dbReference>
<evidence type="ECO:0000256" key="6">
    <source>
        <dbReference type="SAM" id="Phobius"/>
    </source>
</evidence>
<keyword evidence="5 6" id="KW-0472">Membrane</keyword>
<keyword evidence="3 6" id="KW-0812">Transmembrane</keyword>
<dbReference type="Pfam" id="PF00209">
    <property type="entry name" value="SNF"/>
    <property type="match status" value="1"/>
</dbReference>
<evidence type="ECO:0000313" key="7">
    <source>
        <dbReference type="EMBL" id="KAF6027557.1"/>
    </source>
</evidence>
<evidence type="ECO:0000313" key="8">
    <source>
        <dbReference type="Proteomes" id="UP000593567"/>
    </source>
</evidence>
<dbReference type="SUPFAM" id="SSF161070">
    <property type="entry name" value="SNF-like"/>
    <property type="match status" value="1"/>
</dbReference>
<dbReference type="InterPro" id="IPR000175">
    <property type="entry name" value="Na/ntran_symport"/>
</dbReference>
<dbReference type="AlphaFoldDB" id="A0A7J7JNI5"/>
<name>A0A7J7JNI5_BUGNE</name>
<accession>A0A7J7JNI5</accession>
<protein>
    <submittedName>
        <fullName evidence="7">Uncharacterized protein</fullName>
    </submittedName>
</protein>
<dbReference type="PROSITE" id="PS50267">
    <property type="entry name" value="NA_NEUROTRAN_SYMP_3"/>
    <property type="match status" value="1"/>
</dbReference>
<organism evidence="7 8">
    <name type="scientific">Bugula neritina</name>
    <name type="common">Brown bryozoan</name>
    <name type="synonym">Sertularia neritina</name>
    <dbReference type="NCBI Taxonomy" id="10212"/>
    <lineage>
        <taxon>Eukaryota</taxon>
        <taxon>Metazoa</taxon>
        <taxon>Spiralia</taxon>
        <taxon>Lophotrochozoa</taxon>
        <taxon>Bryozoa</taxon>
        <taxon>Gymnolaemata</taxon>
        <taxon>Cheilostomatida</taxon>
        <taxon>Flustrina</taxon>
        <taxon>Buguloidea</taxon>
        <taxon>Bugulidae</taxon>
        <taxon>Bugula</taxon>
    </lineage>
</organism>
<feature type="transmembrane region" description="Helical" evidence="6">
    <location>
        <begin position="61"/>
        <end position="78"/>
    </location>
</feature>
<dbReference type="Proteomes" id="UP000593567">
    <property type="component" value="Unassembled WGS sequence"/>
</dbReference>
<evidence type="ECO:0000256" key="3">
    <source>
        <dbReference type="ARBA" id="ARBA00022692"/>
    </source>
</evidence>
<evidence type="ECO:0000256" key="5">
    <source>
        <dbReference type="ARBA" id="ARBA00023136"/>
    </source>
</evidence>
<dbReference type="GO" id="GO:0005886">
    <property type="term" value="C:plasma membrane"/>
    <property type="evidence" value="ECO:0007669"/>
    <property type="project" value="TreeGrafter"/>
</dbReference>
<evidence type="ECO:0000256" key="4">
    <source>
        <dbReference type="ARBA" id="ARBA00022989"/>
    </source>
</evidence>
<comment type="subcellular location">
    <subcellularLocation>
        <location evidence="1">Membrane</location>
        <topology evidence="1">Multi-pass membrane protein</topology>
    </subcellularLocation>
</comment>
<dbReference type="PRINTS" id="PR00176">
    <property type="entry name" value="NANEUSMPORT"/>
</dbReference>
<dbReference type="GO" id="GO:0015375">
    <property type="term" value="F:glycine:sodium symporter activity"/>
    <property type="evidence" value="ECO:0007669"/>
    <property type="project" value="TreeGrafter"/>
</dbReference>
<dbReference type="PANTHER" id="PTHR11616:SF240">
    <property type="entry name" value="BLOATED TUBULES, ISOFORM B-RELATED"/>
    <property type="match status" value="1"/>
</dbReference>